<dbReference type="GeneID" id="89509901"/>
<reference evidence="3" key="1">
    <citation type="submission" date="2016-11" db="EMBL/GenBank/DDBJ databases">
        <authorList>
            <person name="Varghese N."/>
            <person name="Submissions S."/>
        </authorList>
    </citation>
    <scope>NUCLEOTIDE SEQUENCE [LARGE SCALE GENOMIC DNA]</scope>
    <source>
        <strain evidence="3">DSM 3071</strain>
    </source>
</reference>
<organism evidence="2 3">
    <name type="scientific">Butyrivibrio fibrisolvens DSM 3071</name>
    <dbReference type="NCBI Taxonomy" id="1121131"/>
    <lineage>
        <taxon>Bacteria</taxon>
        <taxon>Bacillati</taxon>
        <taxon>Bacillota</taxon>
        <taxon>Clostridia</taxon>
        <taxon>Lachnospirales</taxon>
        <taxon>Lachnospiraceae</taxon>
        <taxon>Butyrivibrio</taxon>
    </lineage>
</organism>
<evidence type="ECO:0008006" key="4">
    <source>
        <dbReference type="Google" id="ProtNLM"/>
    </source>
</evidence>
<dbReference type="AlphaFoldDB" id="A0A1M6DZE0"/>
<accession>A0A1M6DZE0</accession>
<evidence type="ECO:0000313" key="2">
    <source>
        <dbReference type="EMBL" id="SHI78513.1"/>
    </source>
</evidence>
<gene>
    <name evidence="2" type="ORF">SAMN02745229_03625</name>
</gene>
<dbReference type="RefSeq" id="WP_073389854.1">
    <property type="nucleotide sequence ID" value="NZ_FQXK01000040.1"/>
</dbReference>
<sequence>MQNDKQTKKDAPIFSDFSYDDAFRTMETECDDIVIPFVNYFYNENYDNSAQITRLRNEHFIEHEDQSDEKRITDSHFKITQNGVSKIYHIECESSSFDNSILVRLFEYDSQIAIDESETEGTVLRVKFPYTGLLLLRKSNKAPGRAEVIIQTPKGEISYDVTIMKMSDFTIDHLFENRLYLMIPFYIFNYERQLKKINMDEDKTEALAEEFRCIIDRLDEELDNGKLSALSHNAIIRLTHKVVYKLSMKHDKVQEKVGGIMGGKVLDLPEFRVFREGKEEGLIEGEARGLKQGEEMRQQMAEEIKLGEEVRKQMAEEIEALQKELKKLKNDKS</sequence>
<keyword evidence="3" id="KW-1185">Reference proteome</keyword>
<protein>
    <recommendedName>
        <fullName evidence="4">PD-(D/E)XK nuclease family transposase</fullName>
    </recommendedName>
</protein>
<name>A0A1M6DZE0_BUTFI</name>
<dbReference type="Proteomes" id="UP000184278">
    <property type="component" value="Unassembled WGS sequence"/>
</dbReference>
<evidence type="ECO:0000256" key="1">
    <source>
        <dbReference type="SAM" id="Coils"/>
    </source>
</evidence>
<dbReference type="EMBL" id="FQXK01000040">
    <property type="protein sequence ID" value="SHI78513.1"/>
    <property type="molecule type" value="Genomic_DNA"/>
</dbReference>
<proteinExistence type="predicted"/>
<evidence type="ECO:0000313" key="3">
    <source>
        <dbReference type="Proteomes" id="UP000184278"/>
    </source>
</evidence>
<dbReference type="STRING" id="1121131.SAMN02745229_03625"/>
<dbReference type="OrthoDB" id="1766002at2"/>
<keyword evidence="1" id="KW-0175">Coiled coil</keyword>
<feature type="coiled-coil region" evidence="1">
    <location>
        <begin position="304"/>
        <end position="331"/>
    </location>
</feature>